<comment type="caution">
    <text evidence="5">The sequence shown here is derived from an EMBL/GenBank/DDBJ whole genome shotgun (WGS) entry which is preliminary data.</text>
</comment>
<feature type="non-terminal residue" evidence="5">
    <location>
        <position position="110"/>
    </location>
</feature>
<protein>
    <submittedName>
        <fullName evidence="5">Uncharacterized protein</fullName>
    </submittedName>
</protein>
<name>A0A9P9DVN9_9HYPO</name>
<sequence length="110" mass="12065">EWILGAIVGAYHRAVTISLLAAIVNHATSSIDDSTFYRISIAAQFELYPILFLDIIILPQTPQYLVGPGRIEDGSKALGRIRRLPASHASIKPGIDKIPTNHEYKSILGQ</sequence>
<dbReference type="Pfam" id="PF00083">
    <property type="entry name" value="Sugar_tr"/>
    <property type="match status" value="1"/>
</dbReference>
<reference evidence="5" key="1">
    <citation type="journal article" date="2021" name="Nat. Commun.">
        <title>Genetic determinants of endophytism in the Arabidopsis root mycobiome.</title>
        <authorList>
            <person name="Mesny F."/>
            <person name="Miyauchi S."/>
            <person name="Thiergart T."/>
            <person name="Pickel B."/>
            <person name="Atanasova L."/>
            <person name="Karlsson M."/>
            <person name="Huettel B."/>
            <person name="Barry K.W."/>
            <person name="Haridas S."/>
            <person name="Chen C."/>
            <person name="Bauer D."/>
            <person name="Andreopoulos W."/>
            <person name="Pangilinan J."/>
            <person name="LaButti K."/>
            <person name="Riley R."/>
            <person name="Lipzen A."/>
            <person name="Clum A."/>
            <person name="Drula E."/>
            <person name="Henrissat B."/>
            <person name="Kohler A."/>
            <person name="Grigoriev I.V."/>
            <person name="Martin F.M."/>
            <person name="Hacquard S."/>
        </authorList>
    </citation>
    <scope>NUCLEOTIDE SEQUENCE</scope>
    <source>
        <strain evidence="5">MPI-CAGE-AT-0147</strain>
    </source>
</reference>
<evidence type="ECO:0000256" key="3">
    <source>
        <dbReference type="ARBA" id="ARBA00022989"/>
    </source>
</evidence>
<dbReference type="GO" id="GO:0016020">
    <property type="term" value="C:membrane"/>
    <property type="evidence" value="ECO:0007669"/>
    <property type="project" value="UniProtKB-SubCell"/>
</dbReference>
<dbReference type="OrthoDB" id="5141738at2759"/>
<feature type="non-terminal residue" evidence="5">
    <location>
        <position position="1"/>
    </location>
</feature>
<keyword evidence="2" id="KW-0812">Transmembrane</keyword>
<organism evidence="5 6">
    <name type="scientific">Dactylonectria macrodidyma</name>
    <dbReference type="NCBI Taxonomy" id="307937"/>
    <lineage>
        <taxon>Eukaryota</taxon>
        <taxon>Fungi</taxon>
        <taxon>Dikarya</taxon>
        <taxon>Ascomycota</taxon>
        <taxon>Pezizomycotina</taxon>
        <taxon>Sordariomycetes</taxon>
        <taxon>Hypocreomycetidae</taxon>
        <taxon>Hypocreales</taxon>
        <taxon>Nectriaceae</taxon>
        <taxon>Dactylonectria</taxon>
    </lineage>
</organism>
<evidence type="ECO:0000313" key="6">
    <source>
        <dbReference type="Proteomes" id="UP000738349"/>
    </source>
</evidence>
<comment type="subcellular location">
    <subcellularLocation>
        <location evidence="1">Membrane</location>
    </subcellularLocation>
</comment>
<evidence type="ECO:0000313" key="5">
    <source>
        <dbReference type="EMBL" id="KAH7125862.1"/>
    </source>
</evidence>
<keyword evidence="3" id="KW-1133">Transmembrane helix</keyword>
<dbReference type="GO" id="GO:0022857">
    <property type="term" value="F:transmembrane transporter activity"/>
    <property type="evidence" value="ECO:0007669"/>
    <property type="project" value="InterPro"/>
</dbReference>
<dbReference type="InterPro" id="IPR036259">
    <property type="entry name" value="MFS_trans_sf"/>
</dbReference>
<accession>A0A9P9DVN9</accession>
<dbReference type="EMBL" id="JAGMUV010000020">
    <property type="protein sequence ID" value="KAH7125862.1"/>
    <property type="molecule type" value="Genomic_DNA"/>
</dbReference>
<gene>
    <name evidence="5" type="ORF">EDB81DRAFT_605974</name>
</gene>
<dbReference type="Gene3D" id="1.20.1250.20">
    <property type="entry name" value="MFS general substrate transporter like domains"/>
    <property type="match status" value="1"/>
</dbReference>
<keyword evidence="6" id="KW-1185">Reference proteome</keyword>
<evidence type="ECO:0000256" key="1">
    <source>
        <dbReference type="ARBA" id="ARBA00004370"/>
    </source>
</evidence>
<keyword evidence="4" id="KW-0472">Membrane</keyword>
<evidence type="ECO:0000256" key="4">
    <source>
        <dbReference type="ARBA" id="ARBA00023136"/>
    </source>
</evidence>
<dbReference type="InterPro" id="IPR005828">
    <property type="entry name" value="MFS_sugar_transport-like"/>
</dbReference>
<proteinExistence type="predicted"/>
<evidence type="ECO:0000256" key="2">
    <source>
        <dbReference type="ARBA" id="ARBA00022692"/>
    </source>
</evidence>
<dbReference type="AlphaFoldDB" id="A0A9P9DVN9"/>
<dbReference type="Proteomes" id="UP000738349">
    <property type="component" value="Unassembled WGS sequence"/>
</dbReference>